<comment type="caution">
    <text evidence="1">The sequence shown here is derived from an EMBL/GenBank/DDBJ whole genome shotgun (WGS) entry which is preliminary data.</text>
</comment>
<evidence type="ECO:0000313" key="2">
    <source>
        <dbReference type="Proteomes" id="UP000007129"/>
    </source>
</evidence>
<dbReference type="EMBL" id="AHHD01000541">
    <property type="protein sequence ID" value="EKG09969.1"/>
    <property type="molecule type" value="Genomic_DNA"/>
</dbReference>
<organism evidence="1 2">
    <name type="scientific">Macrophomina phaseolina (strain MS6)</name>
    <name type="common">Charcoal rot fungus</name>
    <dbReference type="NCBI Taxonomy" id="1126212"/>
    <lineage>
        <taxon>Eukaryota</taxon>
        <taxon>Fungi</taxon>
        <taxon>Dikarya</taxon>
        <taxon>Ascomycota</taxon>
        <taxon>Pezizomycotina</taxon>
        <taxon>Dothideomycetes</taxon>
        <taxon>Dothideomycetes incertae sedis</taxon>
        <taxon>Botryosphaeriales</taxon>
        <taxon>Botryosphaeriaceae</taxon>
        <taxon>Macrophomina</taxon>
    </lineage>
</organism>
<accession>K2RIP9</accession>
<sequence>MPDIRTEQIIMHAALEASCNLDLSAPNEGKSSMDVIHDLLDMSSRFLSRISDQADEDLWSMLGEKGRRKEPISRPPLFYFTKAVMLYRKDRWAEFDE</sequence>
<dbReference type="AlphaFoldDB" id="K2RIP9"/>
<protein>
    <submittedName>
        <fullName evidence="1">Uncharacterized protein</fullName>
    </submittedName>
</protein>
<dbReference type="VEuPathDB" id="FungiDB:MPH_12931"/>
<name>K2RIP9_MACPH</name>
<dbReference type="HOGENOM" id="CLU_2347092_0_0_1"/>
<proteinExistence type="predicted"/>
<gene>
    <name evidence="1" type="ORF">MPH_12931</name>
</gene>
<evidence type="ECO:0000313" key="1">
    <source>
        <dbReference type="EMBL" id="EKG09969.1"/>
    </source>
</evidence>
<reference evidence="1 2" key="1">
    <citation type="journal article" date="2012" name="BMC Genomics">
        <title>Tools to kill: Genome of one of the most destructive plant pathogenic fungi Macrophomina phaseolina.</title>
        <authorList>
            <person name="Islam M.S."/>
            <person name="Haque M.S."/>
            <person name="Islam M.M."/>
            <person name="Emdad E.M."/>
            <person name="Halim A."/>
            <person name="Hossen Q.M.M."/>
            <person name="Hossain M.Z."/>
            <person name="Ahmed B."/>
            <person name="Rahim S."/>
            <person name="Rahman M.S."/>
            <person name="Alam M.M."/>
            <person name="Hou S."/>
            <person name="Wan X."/>
            <person name="Saito J.A."/>
            <person name="Alam M."/>
        </authorList>
    </citation>
    <scope>NUCLEOTIDE SEQUENCE [LARGE SCALE GENOMIC DNA]</scope>
    <source>
        <strain evidence="1 2">MS6</strain>
    </source>
</reference>
<dbReference type="InParanoid" id="K2RIP9"/>
<dbReference type="Proteomes" id="UP000007129">
    <property type="component" value="Unassembled WGS sequence"/>
</dbReference>